<gene>
    <name evidence="1" type="ORF">F7725_025133</name>
</gene>
<comment type="caution">
    <text evidence="1">The sequence shown here is derived from an EMBL/GenBank/DDBJ whole genome shotgun (WGS) entry which is preliminary data.</text>
</comment>
<dbReference type="EMBL" id="JAAKFY010000026">
    <property type="protein sequence ID" value="KAF3833929.1"/>
    <property type="molecule type" value="Genomic_DNA"/>
</dbReference>
<accession>A0A7J5XB85</accession>
<reference evidence="1 2" key="1">
    <citation type="submission" date="2020-03" db="EMBL/GenBank/DDBJ databases">
        <title>Dissostichus mawsoni Genome sequencing and assembly.</title>
        <authorList>
            <person name="Park H."/>
        </authorList>
    </citation>
    <scope>NUCLEOTIDE SEQUENCE [LARGE SCALE GENOMIC DNA]</scope>
    <source>
        <strain evidence="1">DM0001</strain>
        <tissue evidence="1">Muscle</tissue>
    </source>
</reference>
<name>A0A7J5XB85_DISMA</name>
<keyword evidence="2" id="KW-1185">Reference proteome</keyword>
<organism evidence="1 2">
    <name type="scientific">Dissostichus mawsoni</name>
    <name type="common">Antarctic cod</name>
    <dbReference type="NCBI Taxonomy" id="36200"/>
    <lineage>
        <taxon>Eukaryota</taxon>
        <taxon>Metazoa</taxon>
        <taxon>Chordata</taxon>
        <taxon>Craniata</taxon>
        <taxon>Vertebrata</taxon>
        <taxon>Euteleostomi</taxon>
        <taxon>Actinopterygii</taxon>
        <taxon>Neopterygii</taxon>
        <taxon>Teleostei</taxon>
        <taxon>Neoteleostei</taxon>
        <taxon>Acanthomorphata</taxon>
        <taxon>Eupercaria</taxon>
        <taxon>Perciformes</taxon>
        <taxon>Notothenioidei</taxon>
        <taxon>Nototheniidae</taxon>
        <taxon>Dissostichus</taxon>
    </lineage>
</organism>
<evidence type="ECO:0000313" key="2">
    <source>
        <dbReference type="Proteomes" id="UP000518266"/>
    </source>
</evidence>
<dbReference type="Proteomes" id="UP000518266">
    <property type="component" value="Unassembled WGS sequence"/>
</dbReference>
<sequence>MMCTVFFMNIVNNYTDDSMGSDLQSWLQISAFWLKLNIFIATHKVYCSVMNERFLFIKKRFSIT</sequence>
<evidence type="ECO:0000313" key="1">
    <source>
        <dbReference type="EMBL" id="KAF3833929.1"/>
    </source>
</evidence>
<protein>
    <submittedName>
        <fullName evidence="1">Uncharacterized protein</fullName>
    </submittedName>
</protein>
<proteinExistence type="predicted"/>
<dbReference type="AlphaFoldDB" id="A0A7J5XB85"/>